<dbReference type="SMART" id="SM00320">
    <property type="entry name" value="WD40"/>
    <property type="match status" value="6"/>
</dbReference>
<feature type="repeat" description="WD" evidence="11">
    <location>
        <begin position="14"/>
        <end position="55"/>
    </location>
</feature>
<dbReference type="InterPro" id="IPR001680">
    <property type="entry name" value="WD40_rpt"/>
</dbReference>
<accession>A0A7R9UX04</accession>
<protein>
    <recommendedName>
        <fullName evidence="13">Protein transport protein SEC13</fullName>
    </recommendedName>
</protein>
<keyword evidence="9" id="KW-0906">Nuclear pore complex</keyword>
<dbReference type="GO" id="GO:0030127">
    <property type="term" value="C:COPII vesicle coat"/>
    <property type="evidence" value="ECO:0007669"/>
    <property type="project" value="TreeGrafter"/>
</dbReference>
<feature type="repeat" description="WD" evidence="11">
    <location>
        <begin position="60"/>
        <end position="94"/>
    </location>
</feature>
<dbReference type="GO" id="GO:0006606">
    <property type="term" value="P:protein import into nucleus"/>
    <property type="evidence" value="ECO:0007669"/>
    <property type="project" value="TreeGrafter"/>
</dbReference>
<dbReference type="PROSITE" id="PS50082">
    <property type="entry name" value="WD_REPEATS_2"/>
    <property type="match status" value="3"/>
</dbReference>
<gene>
    <name evidence="12" type="ORF">PLUT1463_LOCUS12650</name>
</gene>
<evidence type="ECO:0000256" key="7">
    <source>
        <dbReference type="ARBA" id="ARBA00022927"/>
    </source>
</evidence>
<keyword evidence="4 11" id="KW-0853">WD repeat</keyword>
<name>A0A7R9UX04_DIALT</name>
<feature type="repeat" description="WD" evidence="11">
    <location>
        <begin position="215"/>
        <end position="250"/>
    </location>
</feature>
<keyword evidence="5" id="KW-0677">Repeat</keyword>
<evidence type="ECO:0000256" key="4">
    <source>
        <dbReference type="ARBA" id="ARBA00022574"/>
    </source>
</evidence>
<keyword evidence="8" id="KW-0811">Translocation</keyword>
<keyword evidence="3" id="KW-0813">Transport</keyword>
<dbReference type="InterPro" id="IPR033379">
    <property type="entry name" value="Acid_Pase_AS"/>
</dbReference>
<proteinExistence type="inferred from homology"/>
<keyword evidence="7" id="KW-0653">Protein transport</keyword>
<dbReference type="GO" id="GO:0005198">
    <property type="term" value="F:structural molecule activity"/>
    <property type="evidence" value="ECO:0007669"/>
    <property type="project" value="InterPro"/>
</dbReference>
<evidence type="ECO:0000256" key="8">
    <source>
        <dbReference type="ARBA" id="ARBA00023010"/>
    </source>
</evidence>
<dbReference type="Pfam" id="PF00400">
    <property type="entry name" value="WD40"/>
    <property type="match status" value="5"/>
</dbReference>
<evidence type="ECO:0000256" key="11">
    <source>
        <dbReference type="PROSITE-ProRule" id="PRU00221"/>
    </source>
</evidence>
<evidence type="ECO:0000256" key="9">
    <source>
        <dbReference type="ARBA" id="ARBA00023132"/>
    </source>
</evidence>
<dbReference type="PANTHER" id="PTHR11024:SF2">
    <property type="entry name" value="PROTEIN SEC13 HOMOLOG"/>
    <property type="match status" value="1"/>
</dbReference>
<dbReference type="GO" id="GO:0051028">
    <property type="term" value="P:mRNA transport"/>
    <property type="evidence" value="ECO:0007669"/>
    <property type="project" value="UniProtKB-KW"/>
</dbReference>
<evidence type="ECO:0000313" key="12">
    <source>
        <dbReference type="EMBL" id="CAD8278333.1"/>
    </source>
</evidence>
<keyword evidence="10" id="KW-0539">Nucleus</keyword>
<sequence length="324" mass="35113">MTMAAATQQTETIETLHEDLIHDAQLDYYGKKLATCSSDRTIRVYDVQDGTGQRVQVAELKGHEGPVWQVAWAHPQFGVLLASCSYDRKVCVWKEQAPNHWVRVYVYDGHDSSVNALAWAPAELGLVLACASADTRVTILTHQADDSWTATKIGAHQIGVNGVSWAPAYEPAALVASASKQLSTSAQLVTGGCDNLVKVWRHDPATQEWSLVATLAEHTDWVRDVAWAPIASSPASVVASCSQDGRVLIWTRDATSGQWTHVQLPPFDSAVWKVSWSLTGGILAVSTGDNKVSLWQESLQGDSAQPHGNWVQIGSVHDGQAVQG</sequence>
<dbReference type="InterPro" id="IPR037363">
    <property type="entry name" value="Sec13/Seh1_fam"/>
</dbReference>
<comment type="subcellular location">
    <subcellularLocation>
        <location evidence="1">Nucleus</location>
        <location evidence="1">Nuclear pore complex</location>
    </subcellularLocation>
</comment>
<dbReference type="GO" id="GO:0090114">
    <property type="term" value="P:COPII-coated vesicle budding"/>
    <property type="evidence" value="ECO:0007669"/>
    <property type="project" value="TreeGrafter"/>
</dbReference>
<comment type="similarity">
    <text evidence="2">Belongs to the WD repeat SEC13 family.</text>
</comment>
<keyword evidence="6" id="KW-0509">mRNA transport</keyword>
<dbReference type="SUPFAM" id="SSF50978">
    <property type="entry name" value="WD40 repeat-like"/>
    <property type="match status" value="1"/>
</dbReference>
<reference evidence="12" key="1">
    <citation type="submission" date="2021-01" db="EMBL/GenBank/DDBJ databases">
        <authorList>
            <person name="Corre E."/>
            <person name="Pelletier E."/>
            <person name="Niang G."/>
            <person name="Scheremetjew M."/>
            <person name="Finn R."/>
            <person name="Kale V."/>
            <person name="Holt S."/>
            <person name="Cochrane G."/>
            <person name="Meng A."/>
            <person name="Brown T."/>
            <person name="Cohen L."/>
        </authorList>
    </citation>
    <scope>NUCLEOTIDE SEQUENCE</scope>
    <source>
        <strain evidence="12">RCC1537</strain>
    </source>
</reference>
<dbReference type="InterPro" id="IPR036322">
    <property type="entry name" value="WD40_repeat_dom_sf"/>
</dbReference>
<dbReference type="EMBL" id="HBEB01019522">
    <property type="protein sequence ID" value="CAD8278333.1"/>
    <property type="molecule type" value="Transcribed_RNA"/>
</dbReference>
<evidence type="ECO:0000256" key="5">
    <source>
        <dbReference type="ARBA" id="ARBA00022737"/>
    </source>
</evidence>
<dbReference type="PROSITE" id="PS00778">
    <property type="entry name" value="HIS_ACID_PHOSPHAT_2"/>
    <property type="match status" value="1"/>
</dbReference>
<evidence type="ECO:0000256" key="1">
    <source>
        <dbReference type="ARBA" id="ARBA00004567"/>
    </source>
</evidence>
<organism evidence="12">
    <name type="scientific">Diacronema lutheri</name>
    <name type="common">Unicellular marine alga</name>
    <name type="synonym">Monochrysis lutheri</name>
    <dbReference type="NCBI Taxonomy" id="2081491"/>
    <lineage>
        <taxon>Eukaryota</taxon>
        <taxon>Haptista</taxon>
        <taxon>Haptophyta</taxon>
        <taxon>Pavlovophyceae</taxon>
        <taxon>Pavlovales</taxon>
        <taxon>Pavlovaceae</taxon>
        <taxon>Diacronema</taxon>
    </lineage>
</organism>
<evidence type="ECO:0000256" key="3">
    <source>
        <dbReference type="ARBA" id="ARBA00022448"/>
    </source>
</evidence>
<evidence type="ECO:0000256" key="6">
    <source>
        <dbReference type="ARBA" id="ARBA00022816"/>
    </source>
</evidence>
<dbReference type="Gene3D" id="2.130.10.10">
    <property type="entry name" value="YVTN repeat-like/Quinoprotein amine dehydrogenase"/>
    <property type="match status" value="1"/>
</dbReference>
<dbReference type="InterPro" id="IPR015943">
    <property type="entry name" value="WD40/YVTN_repeat-like_dom_sf"/>
</dbReference>
<evidence type="ECO:0000256" key="10">
    <source>
        <dbReference type="ARBA" id="ARBA00023242"/>
    </source>
</evidence>
<dbReference type="GO" id="GO:0031080">
    <property type="term" value="C:nuclear pore outer ring"/>
    <property type="evidence" value="ECO:0007669"/>
    <property type="project" value="TreeGrafter"/>
</dbReference>
<dbReference type="PANTHER" id="PTHR11024">
    <property type="entry name" value="NUCLEAR PORE COMPLEX PROTEIN SEC13 / SEH1 FAMILY MEMBER"/>
    <property type="match status" value="1"/>
</dbReference>
<evidence type="ECO:0008006" key="13">
    <source>
        <dbReference type="Google" id="ProtNLM"/>
    </source>
</evidence>
<evidence type="ECO:0000256" key="2">
    <source>
        <dbReference type="ARBA" id="ARBA00010102"/>
    </source>
</evidence>
<dbReference type="AlphaFoldDB" id="A0A7R9UX04"/>